<reference evidence="2 3" key="1">
    <citation type="submission" date="2019-02" db="EMBL/GenBank/DDBJ databases">
        <title>Deep-cultivation of Planctomycetes and their phenomic and genomic characterization uncovers novel biology.</title>
        <authorList>
            <person name="Wiegand S."/>
            <person name="Jogler M."/>
            <person name="Boedeker C."/>
            <person name="Pinto D."/>
            <person name="Vollmers J."/>
            <person name="Rivas-Marin E."/>
            <person name="Kohn T."/>
            <person name="Peeters S.H."/>
            <person name="Heuer A."/>
            <person name="Rast P."/>
            <person name="Oberbeckmann S."/>
            <person name="Bunk B."/>
            <person name="Jeske O."/>
            <person name="Meyerdierks A."/>
            <person name="Storesund J.E."/>
            <person name="Kallscheuer N."/>
            <person name="Luecker S."/>
            <person name="Lage O.M."/>
            <person name="Pohl T."/>
            <person name="Merkel B.J."/>
            <person name="Hornburger P."/>
            <person name="Mueller R.-W."/>
            <person name="Bruemmer F."/>
            <person name="Labrenz M."/>
            <person name="Spormann A.M."/>
            <person name="Op den Camp H."/>
            <person name="Overmann J."/>
            <person name="Amann R."/>
            <person name="Jetten M.S.M."/>
            <person name="Mascher T."/>
            <person name="Medema M.H."/>
            <person name="Devos D.P."/>
            <person name="Kaster A.-K."/>
            <person name="Ovreas L."/>
            <person name="Rohde M."/>
            <person name="Galperin M.Y."/>
            <person name="Jogler C."/>
        </authorList>
    </citation>
    <scope>NUCLEOTIDE SEQUENCE [LARGE SCALE GENOMIC DNA]</scope>
    <source>
        <strain evidence="2 3">Pla85_3_4</strain>
    </source>
</reference>
<feature type="chain" id="PRO_5021875118" evidence="1">
    <location>
        <begin position="28"/>
        <end position="194"/>
    </location>
</feature>
<keyword evidence="3" id="KW-1185">Reference proteome</keyword>
<name>A0A518E3S6_9BACT</name>
<evidence type="ECO:0000313" key="3">
    <source>
        <dbReference type="Proteomes" id="UP000317648"/>
    </source>
</evidence>
<sequence length="194" mass="21776" precursor="true">MHSNLSKPLLFILAAAFVLGNTPSLHAQRPYNASYRADKQGSYDGVRFIYVDYQGPANAQLWAQAFSDISRHCIKENITHRKGGDGDWFPVRGLSNSRQVIVGYVNDKNQTWKYVVIHRITPTQVQYLVNGTQPKAQGRDPGNFEKMFVGSYVTPGNLAYGTPDAVTKRYAAIQIWKHGHNEVDAGVTFRFLAE</sequence>
<evidence type="ECO:0000256" key="1">
    <source>
        <dbReference type="SAM" id="SignalP"/>
    </source>
</evidence>
<organism evidence="2 3">
    <name type="scientific">Lignipirellula cremea</name>
    <dbReference type="NCBI Taxonomy" id="2528010"/>
    <lineage>
        <taxon>Bacteria</taxon>
        <taxon>Pseudomonadati</taxon>
        <taxon>Planctomycetota</taxon>
        <taxon>Planctomycetia</taxon>
        <taxon>Pirellulales</taxon>
        <taxon>Pirellulaceae</taxon>
        <taxon>Lignipirellula</taxon>
    </lineage>
</organism>
<dbReference type="EMBL" id="CP036433">
    <property type="protein sequence ID" value="QDU98693.1"/>
    <property type="molecule type" value="Genomic_DNA"/>
</dbReference>
<evidence type="ECO:0000313" key="2">
    <source>
        <dbReference type="EMBL" id="QDU98693.1"/>
    </source>
</evidence>
<dbReference type="KEGG" id="lcre:Pla8534_65660"/>
<dbReference type="AlphaFoldDB" id="A0A518E3S6"/>
<accession>A0A518E3S6</accession>
<protein>
    <submittedName>
        <fullName evidence="2">Uncharacterized protein</fullName>
    </submittedName>
</protein>
<feature type="signal peptide" evidence="1">
    <location>
        <begin position="1"/>
        <end position="27"/>
    </location>
</feature>
<dbReference type="Proteomes" id="UP000317648">
    <property type="component" value="Chromosome"/>
</dbReference>
<gene>
    <name evidence="2" type="ORF">Pla8534_65660</name>
</gene>
<proteinExistence type="predicted"/>
<keyword evidence="1" id="KW-0732">Signal</keyword>